<protein>
    <submittedName>
        <fullName evidence="4">Prenyltransferase/squalene oxidase-like repeat protein</fullName>
    </submittedName>
</protein>
<evidence type="ECO:0000313" key="4">
    <source>
        <dbReference type="EMBL" id="REF31661.1"/>
    </source>
</evidence>
<dbReference type="OrthoDB" id="4842970at2"/>
<organism evidence="4 5">
    <name type="scientific">Calidifontibacter indicus</name>
    <dbReference type="NCBI Taxonomy" id="419650"/>
    <lineage>
        <taxon>Bacteria</taxon>
        <taxon>Bacillati</taxon>
        <taxon>Actinomycetota</taxon>
        <taxon>Actinomycetes</taxon>
        <taxon>Micrococcales</taxon>
        <taxon>Dermacoccaceae</taxon>
        <taxon>Calidifontibacter</taxon>
    </lineage>
</organism>
<keyword evidence="5" id="KW-1185">Reference proteome</keyword>
<feature type="region of interest" description="Disordered" evidence="1">
    <location>
        <begin position="342"/>
        <end position="392"/>
    </location>
</feature>
<keyword evidence="3" id="KW-0732">Signal</keyword>
<dbReference type="GO" id="GO:0016740">
    <property type="term" value="F:transferase activity"/>
    <property type="evidence" value="ECO:0007669"/>
    <property type="project" value="UniProtKB-KW"/>
</dbReference>
<dbReference type="AlphaFoldDB" id="A0A3D9V3D6"/>
<dbReference type="SUPFAM" id="SSF48239">
    <property type="entry name" value="Terpenoid cyclases/Protein prenyltransferases"/>
    <property type="match status" value="1"/>
</dbReference>
<keyword evidence="4" id="KW-0808">Transferase</keyword>
<name>A0A3D9V3D6_9MICO</name>
<comment type="caution">
    <text evidence="4">The sequence shown here is derived from an EMBL/GenBank/DDBJ whole genome shotgun (WGS) entry which is preliminary data.</text>
</comment>
<evidence type="ECO:0000256" key="3">
    <source>
        <dbReference type="SAM" id="SignalP"/>
    </source>
</evidence>
<gene>
    <name evidence="4" type="ORF">DFJ65_2734</name>
</gene>
<feature type="compositionally biased region" description="Low complexity" evidence="1">
    <location>
        <begin position="342"/>
        <end position="391"/>
    </location>
</feature>
<sequence>MTLNTTARAGLAGTAALAALALAGTSTAQAATTPEVGVASYLVSQLAAGGHHLSTTFDGTPYADYGLTNDAILALATTGAGQTEMGRAADYMVANGSAYYGAGAERYSGSLAKQIVMLKATGRSTGALVTDLRGLEAANGRFSDKSEYGDYSNNLSQSWALIALKRSGVNPSANAIAFLKSQQCTDGGFKLNPGDTGCASDPDATSFAVQALAAVGDSAAATRGADYLAGKQQASGGVGGGSTTSAVNSNSTGLAAVAFSVTGKSANAARATAFVKSLQFGCDAPAPLRGAIAYDRATYTTKLAAGAPGDQENRSTVQAAFGLTLQPYVSVTAHGAATAAVDCSTTTSSSTSSTSASTTSSTSSSSASTTSPTTSVAASSTSTVTGPAVVTDGPTGDGGADLGVLAGAVALIATVGAGAGAYGRRRK</sequence>
<feature type="signal peptide" evidence="3">
    <location>
        <begin position="1"/>
        <end position="30"/>
    </location>
</feature>
<dbReference type="Proteomes" id="UP000256253">
    <property type="component" value="Unassembled WGS sequence"/>
</dbReference>
<keyword evidence="2" id="KW-0812">Transmembrane</keyword>
<evidence type="ECO:0000313" key="5">
    <source>
        <dbReference type="Proteomes" id="UP000256253"/>
    </source>
</evidence>
<dbReference type="RefSeq" id="WP_115923467.1">
    <property type="nucleotide sequence ID" value="NZ_QTUA01000001.1"/>
</dbReference>
<reference evidence="4 5" key="1">
    <citation type="submission" date="2018-08" db="EMBL/GenBank/DDBJ databases">
        <title>Sequencing the genomes of 1000 actinobacteria strains.</title>
        <authorList>
            <person name="Klenk H.-P."/>
        </authorList>
    </citation>
    <scope>NUCLEOTIDE SEQUENCE [LARGE SCALE GENOMIC DNA]</scope>
    <source>
        <strain evidence="4 5">DSM 22967</strain>
    </source>
</reference>
<proteinExistence type="predicted"/>
<keyword evidence="2" id="KW-1133">Transmembrane helix</keyword>
<dbReference type="InterPro" id="IPR008930">
    <property type="entry name" value="Terpenoid_cyclase/PrenylTrfase"/>
</dbReference>
<dbReference type="EMBL" id="QTUA01000001">
    <property type="protein sequence ID" value="REF31661.1"/>
    <property type="molecule type" value="Genomic_DNA"/>
</dbReference>
<keyword evidence="2" id="KW-0472">Membrane</keyword>
<feature type="chain" id="PRO_5017705905" evidence="3">
    <location>
        <begin position="31"/>
        <end position="427"/>
    </location>
</feature>
<feature type="transmembrane region" description="Helical" evidence="2">
    <location>
        <begin position="402"/>
        <end position="422"/>
    </location>
</feature>
<evidence type="ECO:0000256" key="2">
    <source>
        <dbReference type="SAM" id="Phobius"/>
    </source>
</evidence>
<evidence type="ECO:0000256" key="1">
    <source>
        <dbReference type="SAM" id="MobiDB-lite"/>
    </source>
</evidence>
<accession>A0A3D9V3D6</accession>
<dbReference type="Gene3D" id="1.50.10.20">
    <property type="match status" value="1"/>
</dbReference>